<feature type="compositionally biased region" description="Gly residues" evidence="1">
    <location>
        <begin position="127"/>
        <end position="136"/>
    </location>
</feature>
<sequence>MPFAIIPFLLLIIPVMEIAVFILVGNLIGLWPTLGLVVLTAIVGSFLLKRQGLSTLRRIQAETSAGRVPGRELVDGAMIMAAGILLLTPGLVTDTIGFLLFVPGIRGQIRSFFAKRVVVMAQSSGSHGFGRGGGGQEWQRRRAPDVVDLSGEDYHRRPDPDSPWRGGERDDGPANRTIH</sequence>
<evidence type="ECO:0000256" key="2">
    <source>
        <dbReference type="SAM" id="Phobius"/>
    </source>
</evidence>
<feature type="compositionally biased region" description="Basic and acidic residues" evidence="1">
    <location>
        <begin position="152"/>
        <end position="173"/>
    </location>
</feature>
<protein>
    <submittedName>
        <fullName evidence="3">Membrane protein FxsA</fullName>
    </submittedName>
</protein>
<evidence type="ECO:0000313" key="4">
    <source>
        <dbReference type="Proteomes" id="UP001139035"/>
    </source>
</evidence>
<name>A0A9X1P5X7_9HYPH</name>
<proteinExistence type="predicted"/>
<organism evidence="3 4">
    <name type="scientific">Jiella avicenniae</name>
    <dbReference type="NCBI Taxonomy" id="2907202"/>
    <lineage>
        <taxon>Bacteria</taxon>
        <taxon>Pseudomonadati</taxon>
        <taxon>Pseudomonadota</taxon>
        <taxon>Alphaproteobacteria</taxon>
        <taxon>Hyphomicrobiales</taxon>
        <taxon>Aurantimonadaceae</taxon>
        <taxon>Jiella</taxon>
    </lineage>
</organism>
<dbReference type="GO" id="GO:0016020">
    <property type="term" value="C:membrane"/>
    <property type="evidence" value="ECO:0007669"/>
    <property type="project" value="InterPro"/>
</dbReference>
<dbReference type="PANTHER" id="PTHR35335">
    <property type="entry name" value="UPF0716 PROTEIN FXSA"/>
    <property type="match status" value="1"/>
</dbReference>
<keyword evidence="2" id="KW-1133">Transmembrane helix</keyword>
<keyword evidence="2" id="KW-0472">Membrane</keyword>
<dbReference type="EMBL" id="JAJUWU010000024">
    <property type="protein sequence ID" value="MCE7030424.1"/>
    <property type="molecule type" value="Genomic_DNA"/>
</dbReference>
<dbReference type="Proteomes" id="UP001139035">
    <property type="component" value="Unassembled WGS sequence"/>
</dbReference>
<feature type="transmembrane region" description="Helical" evidence="2">
    <location>
        <begin position="5"/>
        <end position="24"/>
    </location>
</feature>
<dbReference type="AlphaFoldDB" id="A0A9X1P5X7"/>
<keyword evidence="4" id="KW-1185">Reference proteome</keyword>
<feature type="transmembrane region" description="Helical" evidence="2">
    <location>
        <begin position="30"/>
        <end position="48"/>
    </location>
</feature>
<dbReference type="NCBIfam" id="NF008528">
    <property type="entry name" value="PRK11463.1-2"/>
    <property type="match status" value="1"/>
</dbReference>
<evidence type="ECO:0000256" key="1">
    <source>
        <dbReference type="SAM" id="MobiDB-lite"/>
    </source>
</evidence>
<dbReference type="PANTHER" id="PTHR35335:SF1">
    <property type="entry name" value="UPF0716 PROTEIN FXSA"/>
    <property type="match status" value="1"/>
</dbReference>
<accession>A0A9X1P5X7</accession>
<dbReference type="Pfam" id="PF04186">
    <property type="entry name" value="FxsA"/>
    <property type="match status" value="1"/>
</dbReference>
<reference evidence="3" key="1">
    <citation type="submission" date="2022-01" db="EMBL/GenBank/DDBJ databases">
        <title>Jiella avicenniae sp. nov., a novel endophytic bacterium isolated from bark of Avicennia marina.</title>
        <authorList>
            <person name="Tuo L."/>
        </authorList>
    </citation>
    <scope>NUCLEOTIDE SEQUENCE</scope>
    <source>
        <strain evidence="3">CBK1P-4</strain>
    </source>
</reference>
<feature type="transmembrane region" description="Helical" evidence="2">
    <location>
        <begin position="77"/>
        <end position="102"/>
    </location>
</feature>
<gene>
    <name evidence="3" type="primary">fxsA</name>
    <name evidence="3" type="ORF">LZD57_20755</name>
</gene>
<evidence type="ECO:0000313" key="3">
    <source>
        <dbReference type="EMBL" id="MCE7030424.1"/>
    </source>
</evidence>
<dbReference type="RefSeq" id="WP_233721499.1">
    <property type="nucleotide sequence ID" value="NZ_JAJUWU010000024.1"/>
</dbReference>
<keyword evidence="2" id="KW-0812">Transmembrane</keyword>
<feature type="region of interest" description="Disordered" evidence="1">
    <location>
        <begin position="127"/>
        <end position="179"/>
    </location>
</feature>
<comment type="caution">
    <text evidence="3">The sequence shown here is derived from an EMBL/GenBank/DDBJ whole genome shotgun (WGS) entry which is preliminary data.</text>
</comment>
<dbReference type="InterPro" id="IPR007313">
    <property type="entry name" value="FxsA"/>
</dbReference>